<keyword evidence="4" id="KW-0406">Ion transport</keyword>
<gene>
    <name evidence="5" type="ORF">G4V63_13550</name>
</gene>
<dbReference type="Proteomes" id="UP000480266">
    <property type="component" value="Unassembled WGS sequence"/>
</dbReference>
<dbReference type="AlphaFoldDB" id="A0A7C9RGE5"/>
<evidence type="ECO:0000256" key="2">
    <source>
        <dbReference type="ARBA" id="ARBA00022448"/>
    </source>
</evidence>
<reference evidence="5" key="1">
    <citation type="submission" date="2020-02" db="EMBL/GenBank/DDBJ databases">
        <title>Draft genome sequence of Candidatus Afipia apatlaquensis IBT-C3, a potential strain for decolorization of textile dyes.</title>
        <authorList>
            <person name="Sanchez-Reyes A."/>
            <person name="Breton-Deval L."/>
            <person name="Mangelson H."/>
            <person name="Sanchez-Flores A."/>
        </authorList>
    </citation>
    <scope>NUCLEOTIDE SEQUENCE [LARGE SCALE GENOMIC DNA]</scope>
    <source>
        <strain evidence="5">IBT-C3</strain>
    </source>
</reference>
<keyword evidence="2" id="KW-0813">Transport</keyword>
<evidence type="ECO:0000313" key="6">
    <source>
        <dbReference type="Proteomes" id="UP000480266"/>
    </source>
</evidence>
<proteinExistence type="inferred from homology"/>
<dbReference type="SUPFAM" id="SSF52540">
    <property type="entry name" value="P-loop containing nucleoside triphosphate hydrolases"/>
    <property type="match status" value="1"/>
</dbReference>
<dbReference type="PANTHER" id="PTHR42734">
    <property type="entry name" value="METAL TRANSPORT SYSTEM ATP-BINDING PROTEIN TM_0124-RELATED"/>
    <property type="match status" value="1"/>
</dbReference>
<keyword evidence="3" id="KW-0864">Zinc transport</keyword>
<keyword evidence="6" id="KW-1185">Reference proteome</keyword>
<sequence>RMLFARVLLQDARIIVLDEPFNAIDAKTTADLIALVRRWHDEKRTVLAALHDMELVRANFPETLLLARSKVAWGKTADVLTAENLLAARHMCEAFDDSAAPCADTPSQAA</sequence>
<dbReference type="EMBL" id="JAAMRR010000711">
    <property type="protein sequence ID" value="NGX96200.1"/>
    <property type="molecule type" value="Genomic_DNA"/>
</dbReference>
<dbReference type="InterPro" id="IPR050153">
    <property type="entry name" value="Metal_Ion_Import_ABC"/>
</dbReference>
<dbReference type="InterPro" id="IPR027417">
    <property type="entry name" value="P-loop_NTPase"/>
</dbReference>
<dbReference type="GO" id="GO:0006829">
    <property type="term" value="P:zinc ion transport"/>
    <property type="evidence" value="ECO:0007669"/>
    <property type="project" value="UniProtKB-KW"/>
</dbReference>
<accession>A0A7C9RGE5</accession>
<evidence type="ECO:0000256" key="1">
    <source>
        <dbReference type="ARBA" id="ARBA00005417"/>
    </source>
</evidence>
<organism evidence="5 6">
    <name type="scientific">Candidatus Afipia apatlaquensis</name>
    <dbReference type="NCBI Taxonomy" id="2712852"/>
    <lineage>
        <taxon>Bacteria</taxon>
        <taxon>Pseudomonadati</taxon>
        <taxon>Pseudomonadota</taxon>
        <taxon>Alphaproteobacteria</taxon>
        <taxon>Hyphomicrobiales</taxon>
        <taxon>Nitrobacteraceae</taxon>
        <taxon>Afipia</taxon>
    </lineage>
</organism>
<feature type="non-terminal residue" evidence="5">
    <location>
        <position position="1"/>
    </location>
</feature>
<evidence type="ECO:0000256" key="4">
    <source>
        <dbReference type="ARBA" id="ARBA00023065"/>
    </source>
</evidence>
<evidence type="ECO:0000256" key="3">
    <source>
        <dbReference type="ARBA" id="ARBA00022906"/>
    </source>
</evidence>
<evidence type="ECO:0000313" key="5">
    <source>
        <dbReference type="EMBL" id="NGX96200.1"/>
    </source>
</evidence>
<keyword evidence="3" id="KW-0862">Zinc</keyword>
<comment type="caution">
    <text evidence="5">The sequence shown here is derived from an EMBL/GenBank/DDBJ whole genome shotgun (WGS) entry which is preliminary data.</text>
</comment>
<dbReference type="PANTHER" id="PTHR42734:SF5">
    <property type="entry name" value="IRON TRANSPORT SYSTEM ATP-BINDING PROTEIN HI_0361-RELATED"/>
    <property type="match status" value="1"/>
</dbReference>
<comment type="similarity">
    <text evidence="1">Belongs to the ABC transporter superfamily.</text>
</comment>
<dbReference type="Gene3D" id="3.40.50.300">
    <property type="entry name" value="P-loop containing nucleotide triphosphate hydrolases"/>
    <property type="match status" value="1"/>
</dbReference>
<name>A0A7C9RGE5_9BRAD</name>
<protein>
    <submittedName>
        <fullName evidence="5">ABC transporter</fullName>
    </submittedName>
</protein>